<dbReference type="AlphaFoldDB" id="A0A8D9DVP7"/>
<sequence>MKNPVQEVLRGGKIVKFPSLKTIRRIFIFSLVRFGRLGPIFRIIIILARSITRTIETTIRTIRSIQYPTVRHEGYHVSAARWCKISSLWSKMTALSGSIVGDQRFRSSVGTYLRA</sequence>
<proteinExistence type="predicted"/>
<organism evidence="1">
    <name type="scientific">Cacopsylla melanoneura</name>
    <dbReference type="NCBI Taxonomy" id="428564"/>
    <lineage>
        <taxon>Eukaryota</taxon>
        <taxon>Metazoa</taxon>
        <taxon>Ecdysozoa</taxon>
        <taxon>Arthropoda</taxon>
        <taxon>Hexapoda</taxon>
        <taxon>Insecta</taxon>
        <taxon>Pterygota</taxon>
        <taxon>Neoptera</taxon>
        <taxon>Paraneoptera</taxon>
        <taxon>Hemiptera</taxon>
        <taxon>Sternorrhyncha</taxon>
        <taxon>Psylloidea</taxon>
        <taxon>Psyllidae</taxon>
        <taxon>Psyllinae</taxon>
        <taxon>Cacopsylla</taxon>
    </lineage>
</organism>
<reference evidence="1" key="1">
    <citation type="submission" date="2021-05" db="EMBL/GenBank/DDBJ databases">
        <authorList>
            <person name="Alioto T."/>
            <person name="Alioto T."/>
            <person name="Gomez Garrido J."/>
        </authorList>
    </citation>
    <scope>NUCLEOTIDE SEQUENCE</scope>
</reference>
<accession>A0A8D9DVP7</accession>
<dbReference type="EMBL" id="HBUF01382840">
    <property type="protein sequence ID" value="CAG6730977.1"/>
    <property type="molecule type" value="Transcribed_RNA"/>
</dbReference>
<name>A0A8D9DVP7_9HEMI</name>
<protein>
    <submittedName>
        <fullName evidence="1">Uncharacterized protein</fullName>
    </submittedName>
</protein>
<evidence type="ECO:0000313" key="1">
    <source>
        <dbReference type="EMBL" id="CAG6730977.1"/>
    </source>
</evidence>